<evidence type="ECO:0000256" key="4">
    <source>
        <dbReference type="ARBA" id="ARBA00022692"/>
    </source>
</evidence>
<dbReference type="SUPFAM" id="SSF56935">
    <property type="entry name" value="Porins"/>
    <property type="match status" value="1"/>
</dbReference>
<dbReference type="Gene3D" id="2.170.130.10">
    <property type="entry name" value="TonB-dependent receptor, plug domain"/>
    <property type="match status" value="1"/>
</dbReference>
<accession>A0A562SMN7</accession>
<proteinExistence type="inferred from homology"/>
<dbReference type="FunFam" id="2.170.130.10:FF:000003">
    <property type="entry name" value="SusC/RagA family TonB-linked outer membrane protein"/>
    <property type="match status" value="1"/>
</dbReference>
<evidence type="ECO:0000256" key="7">
    <source>
        <dbReference type="PROSITE-ProRule" id="PRU01360"/>
    </source>
</evidence>
<evidence type="ECO:0000256" key="2">
    <source>
        <dbReference type="ARBA" id="ARBA00022448"/>
    </source>
</evidence>
<evidence type="ECO:0000313" key="10">
    <source>
        <dbReference type="Proteomes" id="UP000316778"/>
    </source>
</evidence>
<keyword evidence="6 7" id="KW-0998">Cell outer membrane</keyword>
<keyword evidence="3 7" id="KW-1134">Transmembrane beta strand</keyword>
<dbReference type="SUPFAM" id="SSF49464">
    <property type="entry name" value="Carboxypeptidase regulatory domain-like"/>
    <property type="match status" value="1"/>
</dbReference>
<evidence type="ECO:0000256" key="3">
    <source>
        <dbReference type="ARBA" id="ARBA00022452"/>
    </source>
</evidence>
<dbReference type="AlphaFoldDB" id="A0A562SMN7"/>
<dbReference type="Pfam" id="PF07715">
    <property type="entry name" value="Plug"/>
    <property type="match status" value="1"/>
</dbReference>
<keyword evidence="2 7" id="KW-0813">Transport</keyword>
<dbReference type="Gene3D" id="2.60.40.1120">
    <property type="entry name" value="Carboxypeptidase-like, regulatory domain"/>
    <property type="match status" value="1"/>
</dbReference>
<comment type="caution">
    <text evidence="9">The sequence shown here is derived from an EMBL/GenBank/DDBJ whole genome shotgun (WGS) entry which is preliminary data.</text>
</comment>
<keyword evidence="4 7" id="KW-0812">Transmembrane</keyword>
<dbReference type="InterPro" id="IPR037066">
    <property type="entry name" value="Plug_dom_sf"/>
</dbReference>
<organism evidence="9 10">
    <name type="scientific">Chitinophaga japonensis</name>
    <name type="common">Flexibacter japonensis</name>
    <dbReference type="NCBI Taxonomy" id="104662"/>
    <lineage>
        <taxon>Bacteria</taxon>
        <taxon>Pseudomonadati</taxon>
        <taxon>Bacteroidota</taxon>
        <taxon>Chitinophagia</taxon>
        <taxon>Chitinophagales</taxon>
        <taxon>Chitinophagaceae</taxon>
        <taxon>Chitinophaga</taxon>
    </lineage>
</organism>
<reference evidence="9 10" key="1">
    <citation type="journal article" date="2013" name="Stand. Genomic Sci.">
        <title>Genomic Encyclopedia of Type Strains, Phase I: The one thousand microbial genomes (KMG-I) project.</title>
        <authorList>
            <person name="Kyrpides N.C."/>
            <person name="Woyke T."/>
            <person name="Eisen J.A."/>
            <person name="Garrity G."/>
            <person name="Lilburn T.G."/>
            <person name="Beck B.J."/>
            <person name="Whitman W.B."/>
            <person name="Hugenholtz P."/>
            <person name="Klenk H.P."/>
        </authorList>
    </citation>
    <scope>NUCLEOTIDE SEQUENCE [LARGE SCALE GENOMIC DNA]</scope>
    <source>
        <strain evidence="9 10">DSM 13484</strain>
    </source>
</reference>
<feature type="domain" description="Secretin/TonB short N-terminal" evidence="8">
    <location>
        <begin position="49"/>
        <end position="101"/>
    </location>
</feature>
<comment type="subcellular location">
    <subcellularLocation>
        <location evidence="1 7">Cell outer membrane</location>
        <topology evidence="1 7">Multi-pass membrane protein</topology>
    </subcellularLocation>
</comment>
<sequence>MKWCFILVLAGCLQAAAKGYSQRNVRLTLDLNDVTLSKALSVIGKKSDLRFLYSNDLVPVNRLVAVHASDKPLKDILHDLLADMQLQYRILENDVVVIAPASQNIRVMRVSGLVTDSSGTPLVGVSIKVKGTDRGTVTGGDGRYALEAPEDASLVFSYVGFQTMEVPVNGRQQINVRLPENTSGLNEVVVVGYGTQKKISLTTAVSTIDADQVAARHAPNLQSSLQGMAPGLTVWDQGGEPGANNTSFNIRGVTTLGSTAPLFIIDGVEQAYYDINPDDIASVSVLKDAASTAIYGSRAANGVILITTKRAKKGDIKVRYNAWLDLQNLVAEPEHMDTESYLRLQNLAYENRGSNPLYTEEDIQHYVSGDDRLRYPVPNDWYNQVIRKNAPWHNHSLQVSGGGEKLTTLLSARYMDQEGIYPNRNMQRYQLRLNNNFRVSEKINLNADIKLRRQDRYTTNQVGSGIYHYMIHASQLTVPRYPDGTYGVSKQGRNPLAYTDPAIAGYTKSSSDNAVINLQGSWNIVRGLKFNTQYAFEVEKYDDLKQWPTYEIHDYWDPDVILSNRAINEMENERTKSLQQTWNNTLTYDLLLADKHDISLLAGYSEISFDADELLARGRDFYNNDLLDLGQGDPLNRTLNNVYEDWGLRSYFGRMRYGFRNRYLLEFNMRYDGSSRFPAGSRYTFFPSFSAAWLISEEAFWSRLKNTVDLFKIRGSYGENGNQNIGLYTYFDNLSFGNYYSFNNVPATGVLQTVFASQDLTWETTTQTNIGLDASFLNGKLGLTFDWYRKLTKGILLELPIPGAVGLDPVAANAGRVQNTGWELQLTHRNHINDFRYALTFNISDVKNEVLDLAGTGPYYSLEKNRYVITEGQEINALWGYQTGGLLTQEDIDKGYPTFSADAQPGDIKYLDRNGDGKITASDQTVLGSSIPHWTYGLNIDLGWRNFDCTMLWQGVGRQDMMVWGAFIENGSWEGFTLAMGKDYWTPENTDARFPRPQKSANKNTEPSDWWVLDASYLRLKNFQLGYTVPKQVLQRVGIDGLRFYVGGTNLLTFSGLKKWGMDAETPASRAGDFYQQVKTYSAGLNLDF</sequence>
<dbReference type="GO" id="GO:0009279">
    <property type="term" value="C:cell outer membrane"/>
    <property type="evidence" value="ECO:0007669"/>
    <property type="project" value="UniProtKB-SubCell"/>
</dbReference>
<dbReference type="InterPro" id="IPR039426">
    <property type="entry name" value="TonB-dep_rcpt-like"/>
</dbReference>
<dbReference type="InterPro" id="IPR023996">
    <property type="entry name" value="TonB-dep_OMP_SusC/RagA"/>
</dbReference>
<dbReference type="InterPro" id="IPR012910">
    <property type="entry name" value="Plug_dom"/>
</dbReference>
<dbReference type="Pfam" id="PF07660">
    <property type="entry name" value="STN"/>
    <property type="match status" value="1"/>
</dbReference>
<dbReference type="EMBL" id="VLLG01000006">
    <property type="protein sequence ID" value="TWI82555.1"/>
    <property type="molecule type" value="Genomic_DNA"/>
</dbReference>
<evidence type="ECO:0000256" key="5">
    <source>
        <dbReference type="ARBA" id="ARBA00023136"/>
    </source>
</evidence>
<dbReference type="Pfam" id="PF13715">
    <property type="entry name" value="CarbopepD_reg_2"/>
    <property type="match status" value="1"/>
</dbReference>
<dbReference type="Gene3D" id="2.40.170.20">
    <property type="entry name" value="TonB-dependent receptor, beta-barrel domain"/>
    <property type="match status" value="1"/>
</dbReference>
<dbReference type="InterPro" id="IPR011662">
    <property type="entry name" value="Secretin/TonB_short_N"/>
</dbReference>
<dbReference type="SMART" id="SM00965">
    <property type="entry name" value="STN"/>
    <property type="match status" value="1"/>
</dbReference>
<dbReference type="PROSITE" id="PS52016">
    <property type="entry name" value="TONB_DEPENDENT_REC_3"/>
    <property type="match status" value="1"/>
</dbReference>
<dbReference type="InterPro" id="IPR023997">
    <property type="entry name" value="TonB-dep_OMP_SusC/RagA_CS"/>
</dbReference>
<dbReference type="InterPro" id="IPR036942">
    <property type="entry name" value="Beta-barrel_TonB_sf"/>
</dbReference>
<name>A0A562SMN7_CHIJA</name>
<evidence type="ECO:0000259" key="8">
    <source>
        <dbReference type="SMART" id="SM00965"/>
    </source>
</evidence>
<evidence type="ECO:0000256" key="6">
    <source>
        <dbReference type="ARBA" id="ARBA00023237"/>
    </source>
</evidence>
<protein>
    <submittedName>
        <fullName evidence="9">TonB-linked SusC/RagA family outer membrane protein</fullName>
    </submittedName>
</protein>
<evidence type="ECO:0000256" key="1">
    <source>
        <dbReference type="ARBA" id="ARBA00004571"/>
    </source>
</evidence>
<comment type="similarity">
    <text evidence="7">Belongs to the TonB-dependent receptor family.</text>
</comment>
<dbReference type="NCBIfam" id="TIGR04056">
    <property type="entry name" value="OMP_RagA_SusC"/>
    <property type="match status" value="1"/>
</dbReference>
<dbReference type="NCBIfam" id="TIGR04057">
    <property type="entry name" value="SusC_RagA_signa"/>
    <property type="match status" value="1"/>
</dbReference>
<dbReference type="Proteomes" id="UP000316778">
    <property type="component" value="Unassembled WGS sequence"/>
</dbReference>
<dbReference type="InterPro" id="IPR008969">
    <property type="entry name" value="CarboxyPept-like_regulatory"/>
</dbReference>
<keyword evidence="10" id="KW-1185">Reference proteome</keyword>
<evidence type="ECO:0000313" key="9">
    <source>
        <dbReference type="EMBL" id="TWI82555.1"/>
    </source>
</evidence>
<keyword evidence="5 7" id="KW-0472">Membrane</keyword>
<gene>
    <name evidence="9" type="ORF">LX66_5129</name>
</gene>